<dbReference type="GO" id="GO:0043025">
    <property type="term" value="C:neuronal cell body"/>
    <property type="evidence" value="ECO:0007669"/>
    <property type="project" value="TreeGrafter"/>
</dbReference>
<dbReference type="GO" id="GO:0003779">
    <property type="term" value="F:actin binding"/>
    <property type="evidence" value="ECO:0007669"/>
    <property type="project" value="TreeGrafter"/>
</dbReference>
<evidence type="ECO:0000313" key="1">
    <source>
        <dbReference type="EMBL" id="NXS31134.1"/>
    </source>
</evidence>
<dbReference type="OrthoDB" id="5371837at2759"/>
<accession>A0A7L2TEC6</accession>
<dbReference type="GO" id="GO:0000226">
    <property type="term" value="P:microtubule cytoskeleton organization"/>
    <property type="evidence" value="ECO:0007669"/>
    <property type="project" value="InterPro"/>
</dbReference>
<dbReference type="Proteomes" id="UP000583496">
    <property type="component" value="Unassembled WGS sequence"/>
</dbReference>
<gene>
    <name evidence="1" type="primary">Map1s</name>
    <name evidence="1" type="ORF">POSRUF_R14917</name>
</gene>
<dbReference type="GO" id="GO:0007409">
    <property type="term" value="P:axonogenesis"/>
    <property type="evidence" value="ECO:0007669"/>
    <property type="project" value="TreeGrafter"/>
</dbReference>
<dbReference type="PANTHER" id="PTHR13843">
    <property type="entry name" value="MICROTUBULE-ASSOCIATED PROTEIN"/>
    <property type="match status" value="1"/>
</dbReference>
<feature type="non-terminal residue" evidence="1">
    <location>
        <position position="1"/>
    </location>
</feature>
<proteinExistence type="predicted"/>
<feature type="non-terminal residue" evidence="1">
    <location>
        <position position="71"/>
    </location>
</feature>
<evidence type="ECO:0000313" key="2">
    <source>
        <dbReference type="Proteomes" id="UP000583496"/>
    </source>
</evidence>
<keyword evidence="2" id="KW-1185">Reference proteome</keyword>
<dbReference type="InterPro" id="IPR026074">
    <property type="entry name" value="MAP1"/>
</dbReference>
<protein>
    <submittedName>
        <fullName evidence="1">MAP1S protein</fullName>
    </submittedName>
</protein>
<dbReference type="PANTHER" id="PTHR13843:SF11">
    <property type="entry name" value="MICROTUBULE-ASSOCIATED PROTEIN 1S"/>
    <property type="match status" value="1"/>
</dbReference>
<dbReference type="GO" id="GO:0045202">
    <property type="term" value="C:synapse"/>
    <property type="evidence" value="ECO:0007669"/>
    <property type="project" value="TreeGrafter"/>
</dbReference>
<dbReference type="GO" id="GO:0005874">
    <property type="term" value="C:microtubule"/>
    <property type="evidence" value="ECO:0007669"/>
    <property type="project" value="InterPro"/>
</dbReference>
<sequence length="71" mass="8069">LRPLLDALLATKLHWGQDVQVTLIPTFDSLAMHEWYQETHERQRALGITVLGSNSTVAMQDETFPACKVEF</sequence>
<dbReference type="AlphaFoldDB" id="A0A7L2TEC6"/>
<dbReference type="GO" id="GO:0008017">
    <property type="term" value="F:microtubule binding"/>
    <property type="evidence" value="ECO:0007669"/>
    <property type="project" value="InterPro"/>
</dbReference>
<name>A0A7L2TEC6_POMRU</name>
<dbReference type="GO" id="GO:0031114">
    <property type="term" value="P:regulation of microtubule depolymerization"/>
    <property type="evidence" value="ECO:0007669"/>
    <property type="project" value="TreeGrafter"/>
</dbReference>
<organism evidence="1 2">
    <name type="scientific">Pomatostomus ruficeps</name>
    <name type="common">Chestnut-crowned babbler</name>
    <dbReference type="NCBI Taxonomy" id="9176"/>
    <lineage>
        <taxon>Eukaryota</taxon>
        <taxon>Metazoa</taxon>
        <taxon>Chordata</taxon>
        <taxon>Craniata</taxon>
        <taxon>Vertebrata</taxon>
        <taxon>Euteleostomi</taxon>
        <taxon>Archelosauria</taxon>
        <taxon>Archosauria</taxon>
        <taxon>Dinosauria</taxon>
        <taxon>Saurischia</taxon>
        <taxon>Theropoda</taxon>
        <taxon>Coelurosauria</taxon>
        <taxon>Aves</taxon>
        <taxon>Neognathae</taxon>
        <taxon>Neoaves</taxon>
        <taxon>Telluraves</taxon>
        <taxon>Australaves</taxon>
        <taxon>Passeriformes</taxon>
        <taxon>Sylvioidea</taxon>
        <taxon>Timaliidae</taxon>
        <taxon>Pomatostomus</taxon>
    </lineage>
</organism>
<dbReference type="GO" id="GO:0005829">
    <property type="term" value="C:cytosol"/>
    <property type="evidence" value="ECO:0007669"/>
    <property type="project" value="TreeGrafter"/>
</dbReference>
<dbReference type="GO" id="GO:0005875">
    <property type="term" value="C:microtubule associated complex"/>
    <property type="evidence" value="ECO:0007669"/>
    <property type="project" value="TreeGrafter"/>
</dbReference>
<dbReference type="EMBL" id="VYZT01026809">
    <property type="protein sequence ID" value="NXS31134.1"/>
    <property type="molecule type" value="Genomic_DNA"/>
</dbReference>
<dbReference type="GO" id="GO:0016358">
    <property type="term" value="P:dendrite development"/>
    <property type="evidence" value="ECO:0007669"/>
    <property type="project" value="TreeGrafter"/>
</dbReference>
<reference evidence="1 2" key="1">
    <citation type="submission" date="2019-09" db="EMBL/GenBank/DDBJ databases">
        <title>Bird 10,000 Genomes (B10K) Project - Family phase.</title>
        <authorList>
            <person name="Zhang G."/>
        </authorList>
    </citation>
    <scope>NUCLEOTIDE SEQUENCE [LARGE SCALE GENOMIC DNA]</scope>
    <source>
        <strain evidence="1">B10K-DU-002-71</strain>
        <tissue evidence="1">Muscle</tissue>
    </source>
</reference>
<comment type="caution">
    <text evidence="1">The sequence shown here is derived from an EMBL/GenBank/DDBJ whole genome shotgun (WGS) entry which is preliminary data.</text>
</comment>
<dbReference type="GO" id="GO:0030425">
    <property type="term" value="C:dendrite"/>
    <property type="evidence" value="ECO:0007669"/>
    <property type="project" value="TreeGrafter"/>
</dbReference>